<proteinExistence type="predicted"/>
<gene>
    <name evidence="1" type="ORF">ACFQNF_06330</name>
</gene>
<name>A0ABW2QUT9_9NEIS</name>
<dbReference type="Proteomes" id="UP001596473">
    <property type="component" value="Unassembled WGS sequence"/>
</dbReference>
<accession>A0ABW2QUT9</accession>
<dbReference type="RefSeq" id="WP_380187003.1">
    <property type="nucleotide sequence ID" value="NZ_JBHTBQ010000010.1"/>
</dbReference>
<comment type="caution">
    <text evidence="1">The sequence shown here is derived from an EMBL/GenBank/DDBJ whole genome shotgun (WGS) entry which is preliminary data.</text>
</comment>
<evidence type="ECO:0000313" key="2">
    <source>
        <dbReference type="Proteomes" id="UP001596473"/>
    </source>
</evidence>
<evidence type="ECO:0000313" key="1">
    <source>
        <dbReference type="EMBL" id="MFC7419493.1"/>
    </source>
</evidence>
<dbReference type="EMBL" id="JBHTBQ010000010">
    <property type="protein sequence ID" value="MFC7419493.1"/>
    <property type="molecule type" value="Genomic_DNA"/>
</dbReference>
<reference evidence="2" key="1">
    <citation type="journal article" date="2019" name="Int. J. Syst. Evol. Microbiol.">
        <title>The Global Catalogue of Microorganisms (GCM) 10K type strain sequencing project: providing services to taxonomists for standard genome sequencing and annotation.</title>
        <authorList>
            <consortium name="The Broad Institute Genomics Platform"/>
            <consortium name="The Broad Institute Genome Sequencing Center for Infectious Disease"/>
            <person name="Wu L."/>
            <person name="Ma J."/>
        </authorList>
    </citation>
    <scope>NUCLEOTIDE SEQUENCE [LARGE SCALE GENOMIC DNA]</scope>
    <source>
        <strain evidence="2">CCUG 62945</strain>
    </source>
</reference>
<organism evidence="1 2">
    <name type="scientific">Iodobacter arcticus</name>
    <dbReference type="NCBI Taxonomy" id="590593"/>
    <lineage>
        <taxon>Bacteria</taxon>
        <taxon>Pseudomonadati</taxon>
        <taxon>Pseudomonadota</taxon>
        <taxon>Betaproteobacteria</taxon>
        <taxon>Neisseriales</taxon>
        <taxon>Chitinibacteraceae</taxon>
        <taxon>Iodobacter</taxon>
    </lineage>
</organism>
<sequence>MQAQVACEDCEEGRAMISFLSPMDAILEAAYNSKPPSQIYQVLPIEQFDPRELIEYNSEQLIIFYHYGYAASVIPPQNQLIFK</sequence>
<keyword evidence="2" id="KW-1185">Reference proteome</keyword>
<protein>
    <submittedName>
        <fullName evidence="1">Uncharacterized protein</fullName>
    </submittedName>
</protein>